<evidence type="ECO:0000313" key="10">
    <source>
        <dbReference type="EMBL" id="QTK22309.1"/>
    </source>
</evidence>
<dbReference type="Pfam" id="PF00507">
    <property type="entry name" value="Oxidored_q4"/>
    <property type="match status" value="1"/>
</dbReference>
<keyword evidence="9" id="KW-0520">NAD</keyword>
<sequence>MTRIQVLIVVIIILSISLVLLNKLFAPLQRTSEKIAPFECGFRSFSQTRTPIDIYYYLVGLLFLIFDLEILLIYPFAVCSTTYGFYILNIFLILLTLGFVYELGKGVFNLQNNVWKNL</sequence>
<comment type="similarity">
    <text evidence="2 9">Belongs to the complex I subunit 3 family.</text>
</comment>
<comment type="catalytic activity">
    <reaction evidence="8 9">
        <text>a ubiquinone + NADH + 5 H(+)(in) = a ubiquinol + NAD(+) + 4 H(+)(out)</text>
        <dbReference type="Rhea" id="RHEA:29091"/>
        <dbReference type="Rhea" id="RHEA-COMP:9565"/>
        <dbReference type="Rhea" id="RHEA-COMP:9566"/>
        <dbReference type="ChEBI" id="CHEBI:15378"/>
        <dbReference type="ChEBI" id="CHEBI:16389"/>
        <dbReference type="ChEBI" id="CHEBI:17976"/>
        <dbReference type="ChEBI" id="CHEBI:57540"/>
        <dbReference type="ChEBI" id="CHEBI:57945"/>
        <dbReference type="EC" id="7.1.1.2"/>
    </reaction>
</comment>
<keyword evidence="9 10" id="KW-0496">Mitochondrion</keyword>
<evidence type="ECO:0000256" key="2">
    <source>
        <dbReference type="ARBA" id="ARBA00008472"/>
    </source>
</evidence>
<dbReference type="PANTHER" id="PTHR11058:SF9">
    <property type="entry name" value="NADH-UBIQUINONE OXIDOREDUCTASE CHAIN 3"/>
    <property type="match status" value="1"/>
</dbReference>
<organism evidence="10">
    <name type="scientific">Pneumocystis oryctolagi</name>
    <dbReference type="NCBI Taxonomy" id="42067"/>
    <lineage>
        <taxon>Eukaryota</taxon>
        <taxon>Fungi</taxon>
        <taxon>Dikarya</taxon>
        <taxon>Ascomycota</taxon>
        <taxon>Taphrinomycotina</taxon>
        <taxon>Pneumocystomycetes</taxon>
        <taxon>Pneumocystaceae</taxon>
        <taxon>Pneumocystis</taxon>
    </lineage>
</organism>
<dbReference type="PANTHER" id="PTHR11058">
    <property type="entry name" value="NADH-UBIQUINONE OXIDOREDUCTASE CHAIN 3"/>
    <property type="match status" value="1"/>
</dbReference>
<evidence type="ECO:0000256" key="1">
    <source>
        <dbReference type="ARBA" id="ARBA00004370"/>
    </source>
</evidence>
<evidence type="ECO:0000256" key="3">
    <source>
        <dbReference type="ARBA" id="ARBA00021007"/>
    </source>
</evidence>
<dbReference type="GeneID" id="70587598"/>
<keyword evidence="9" id="KW-1278">Translocase</keyword>
<feature type="transmembrane region" description="Helical" evidence="9">
    <location>
        <begin position="6"/>
        <end position="25"/>
    </location>
</feature>
<reference evidence="10" key="1">
    <citation type="journal article" date="2021" name="Commun. Biol.">
        <title>Genomic insights into the host specific adaptation of the Pneumocystis genus.</title>
        <authorList>
            <person name="Cisse O.H."/>
            <person name="Ma L."/>
            <person name="Dekker J.P."/>
            <person name="Khil P.P."/>
            <person name="Youn J.-H."/>
            <person name="Brenchley J.M."/>
            <person name="Blair R."/>
            <person name="Pahar B."/>
            <person name="Chabe M."/>
            <person name="Van Rompay K.K.A."/>
            <person name="Keesler R."/>
            <person name="Sukura A."/>
            <person name="Hirsch V."/>
            <person name="Kutty G."/>
            <person name="Liu Y."/>
            <person name="Peng L."/>
            <person name="Chen J."/>
            <person name="Song J."/>
            <person name="Weissenbacher-Lang C."/>
            <person name="Xu J."/>
            <person name="Upham N.S."/>
            <person name="Stajich J.E."/>
            <person name="Cuomo C.A."/>
            <person name="Cushion M.T."/>
            <person name="Kovacs J.A."/>
        </authorList>
    </citation>
    <scope>NUCLEOTIDE SEQUENCE</scope>
    <source>
        <strain evidence="10">RAB_MI</strain>
    </source>
</reference>
<dbReference type="GO" id="GO:0031966">
    <property type="term" value="C:mitochondrial membrane"/>
    <property type="evidence" value="ECO:0007669"/>
    <property type="project" value="UniProtKB-SubCell"/>
</dbReference>
<dbReference type="InterPro" id="IPR000440">
    <property type="entry name" value="NADH_UbQ/plastoQ_OxRdtase_su3"/>
</dbReference>
<accession>A0A8A6W5D7</accession>
<comment type="subcellular location">
    <subcellularLocation>
        <location evidence="1">Membrane</location>
    </subcellularLocation>
    <subcellularLocation>
        <location evidence="9">Mitochondrion membrane</location>
        <topology evidence="9">Multi-pass membrane protein</topology>
    </subcellularLocation>
</comment>
<evidence type="ECO:0000256" key="8">
    <source>
        <dbReference type="ARBA" id="ARBA00049551"/>
    </source>
</evidence>
<dbReference type="AlphaFoldDB" id="A0A8A6W5D7"/>
<keyword evidence="6 9" id="KW-1133">Transmembrane helix</keyword>
<protein>
    <recommendedName>
        <fullName evidence="3 9">NADH-ubiquinone oxidoreductase chain 3</fullName>
        <ecNumber evidence="9">7.1.1.2</ecNumber>
    </recommendedName>
</protein>
<dbReference type="GO" id="GO:0008137">
    <property type="term" value="F:NADH dehydrogenase (ubiquinone) activity"/>
    <property type="evidence" value="ECO:0007669"/>
    <property type="project" value="UniProtKB-UniRule"/>
</dbReference>
<dbReference type="GO" id="GO:0030964">
    <property type="term" value="C:NADH dehydrogenase complex"/>
    <property type="evidence" value="ECO:0007669"/>
    <property type="project" value="TreeGrafter"/>
</dbReference>
<evidence type="ECO:0000256" key="4">
    <source>
        <dbReference type="ARBA" id="ARBA00022448"/>
    </source>
</evidence>
<dbReference type="RefSeq" id="YP_010248545.1">
    <property type="nucleotide sequence ID" value="NC_060319.1"/>
</dbReference>
<geneLocation type="mitochondrion" evidence="10"/>
<name>A0A8A6W5D7_9ASCO</name>
<evidence type="ECO:0000256" key="7">
    <source>
        <dbReference type="ARBA" id="ARBA00023136"/>
    </source>
</evidence>
<keyword evidence="5 9" id="KW-0812">Transmembrane</keyword>
<keyword evidence="9" id="KW-0249">Electron transport</keyword>
<keyword evidence="4 9" id="KW-0813">Transport</keyword>
<dbReference type="EMBL" id="MT726213">
    <property type="protein sequence ID" value="QTK22309.1"/>
    <property type="molecule type" value="Genomic_DNA"/>
</dbReference>
<proteinExistence type="inferred from homology"/>
<comment type="function">
    <text evidence="9">Core subunit of the mitochondrial membrane respiratory chain NADH dehydrogenase (Complex I) which catalyzes electron transfer from NADH through the respiratory chain, using ubiquinone as an electron acceptor. Essential for the catalytic activity of complex I.</text>
</comment>
<dbReference type="Gene3D" id="1.20.58.1610">
    <property type="entry name" value="NADH:ubiquinone/plastoquinone oxidoreductase, chain 3"/>
    <property type="match status" value="1"/>
</dbReference>
<evidence type="ECO:0000256" key="6">
    <source>
        <dbReference type="ARBA" id="ARBA00022989"/>
    </source>
</evidence>
<feature type="transmembrane region" description="Helical" evidence="9">
    <location>
        <begin position="54"/>
        <end position="77"/>
    </location>
</feature>
<dbReference type="EC" id="7.1.1.2" evidence="9"/>
<gene>
    <name evidence="10" type="primary">nad3</name>
</gene>
<evidence type="ECO:0000256" key="9">
    <source>
        <dbReference type="RuleBase" id="RU003640"/>
    </source>
</evidence>
<keyword evidence="9" id="KW-0830">Ubiquinone</keyword>
<feature type="transmembrane region" description="Helical" evidence="9">
    <location>
        <begin position="83"/>
        <end position="101"/>
    </location>
</feature>
<keyword evidence="9" id="KW-0679">Respiratory chain</keyword>
<dbReference type="InterPro" id="IPR038430">
    <property type="entry name" value="NDAH_ubi_oxred_su3_sf"/>
</dbReference>
<evidence type="ECO:0000256" key="5">
    <source>
        <dbReference type="ARBA" id="ARBA00022692"/>
    </source>
</evidence>
<keyword evidence="7 9" id="KW-0472">Membrane</keyword>